<dbReference type="InterPro" id="IPR007214">
    <property type="entry name" value="YbaK/aa-tRNA-synth-assoc-dom"/>
</dbReference>
<dbReference type="AlphaFoldDB" id="A0A810Q0B4"/>
<dbReference type="Pfam" id="PF04073">
    <property type="entry name" value="tRNA_edit"/>
    <property type="match status" value="1"/>
</dbReference>
<gene>
    <name evidence="2" type="ORF">MM35RIKEN_18940</name>
</gene>
<dbReference type="Gene3D" id="3.90.960.10">
    <property type="entry name" value="YbaK/aminoacyl-tRNA synthetase-associated domain"/>
    <property type="match status" value="1"/>
</dbReference>
<keyword evidence="3" id="KW-1185">Reference proteome</keyword>
<evidence type="ECO:0000313" key="2">
    <source>
        <dbReference type="EMBL" id="BCK79702.1"/>
    </source>
</evidence>
<dbReference type="RefSeq" id="WP_212821436.1">
    <property type="nucleotide sequence ID" value="NZ_AP023416.1"/>
</dbReference>
<dbReference type="GO" id="GO:0016874">
    <property type="term" value="F:ligase activity"/>
    <property type="evidence" value="ECO:0007669"/>
    <property type="project" value="UniProtKB-KW"/>
</dbReference>
<evidence type="ECO:0000259" key="1">
    <source>
        <dbReference type="Pfam" id="PF04073"/>
    </source>
</evidence>
<geneLocation type="plasmid" evidence="2 3">
    <name>pMM35_01</name>
</geneLocation>
<sequence>MSVEKVREYLKGYGMAERMQEFTVSSATVELAAVAVGVEPARIAKTLSFKVDETPILVVAAGDAKVDNSKYKHFFHTKAKMLTPEEAVERIGHAVGGVCPFALPEDVKTYLDVSLKRFDTVFPAVGSAASAIELTCDELERCCGANFVEWVDVCKGWQEEQA</sequence>
<feature type="domain" description="YbaK/aminoacyl-tRNA synthetase-associated" evidence="1">
    <location>
        <begin position="26"/>
        <end position="141"/>
    </location>
</feature>
<reference evidence="2" key="1">
    <citation type="submission" date="2020-09" db="EMBL/GenBank/DDBJ databases">
        <title>New species isolated from human feces.</title>
        <authorList>
            <person name="Kitahara M."/>
            <person name="Shigeno Y."/>
            <person name="Shime M."/>
            <person name="Matsumoto Y."/>
            <person name="Nakamura S."/>
            <person name="Motooka D."/>
            <person name="Fukuoka S."/>
            <person name="Nishikawa H."/>
            <person name="Benno Y."/>
        </authorList>
    </citation>
    <scope>NUCLEOTIDE SEQUENCE</scope>
    <source>
        <strain evidence="2">MM35</strain>
        <plasmid evidence="2">pMM35_01</plasmid>
    </source>
</reference>
<dbReference type="PANTHER" id="PTHR30411:SF1">
    <property type="entry name" value="CYTOPLASMIC PROTEIN"/>
    <property type="match status" value="1"/>
</dbReference>
<keyword evidence="2" id="KW-0614">Plasmid</keyword>
<dbReference type="EMBL" id="AP023416">
    <property type="protein sequence ID" value="BCK79702.1"/>
    <property type="molecule type" value="Genomic_DNA"/>
</dbReference>
<accession>A0A810Q0B4</accession>
<dbReference type="CDD" id="cd04333">
    <property type="entry name" value="ProX_deacylase"/>
    <property type="match status" value="1"/>
</dbReference>
<keyword evidence="2" id="KW-0436">Ligase</keyword>
<dbReference type="SUPFAM" id="SSF55826">
    <property type="entry name" value="YbaK/ProRS associated domain"/>
    <property type="match status" value="1"/>
</dbReference>
<name>A0A810Q0B4_9FIRM</name>
<dbReference type="Proteomes" id="UP000681343">
    <property type="component" value="Plasmid pMM35_01"/>
</dbReference>
<proteinExistence type="predicted"/>
<protein>
    <submittedName>
        <fullName evidence="2">Proline--tRNA ligase</fullName>
    </submittedName>
</protein>
<evidence type="ECO:0000313" key="3">
    <source>
        <dbReference type="Proteomes" id="UP000681343"/>
    </source>
</evidence>
<organism evidence="2 3">
    <name type="scientific">Vescimonas fastidiosa</name>
    <dbReference type="NCBI Taxonomy" id="2714353"/>
    <lineage>
        <taxon>Bacteria</taxon>
        <taxon>Bacillati</taxon>
        <taxon>Bacillota</taxon>
        <taxon>Clostridia</taxon>
        <taxon>Eubacteriales</taxon>
        <taxon>Oscillospiraceae</taxon>
        <taxon>Vescimonas</taxon>
    </lineage>
</organism>
<dbReference type="PANTHER" id="PTHR30411">
    <property type="entry name" value="CYTOPLASMIC PROTEIN"/>
    <property type="match status" value="1"/>
</dbReference>
<dbReference type="GO" id="GO:0002161">
    <property type="term" value="F:aminoacyl-tRNA deacylase activity"/>
    <property type="evidence" value="ECO:0007669"/>
    <property type="project" value="InterPro"/>
</dbReference>
<dbReference type="KEGG" id="vfa:MM35RIKEN_18940"/>
<dbReference type="InterPro" id="IPR036754">
    <property type="entry name" value="YbaK/aa-tRNA-synt-asso_dom_sf"/>
</dbReference>